<feature type="transmembrane region" description="Helical" evidence="1">
    <location>
        <begin position="12"/>
        <end position="37"/>
    </location>
</feature>
<name>A0AAJ5S574_9PSED</name>
<accession>A0AAJ5S574</accession>
<proteinExistence type="predicted"/>
<sequence>MADELTKVTVAVISGAAVIAGMAVQWILNSITADIAARRAEKSDRRKSIEEKYLSVQASIDLFLRSKITGNELDRELAHLKAVVDLLADVKVREAFNRFVVALAAFQKNLITSKKNHVYFTDAGEEFPNEWNRIIDAQDEISSAMRDHIQGLRSFKD</sequence>
<dbReference type="AlphaFoldDB" id="A0AAJ5S574"/>
<dbReference type="Proteomes" id="UP001217631">
    <property type="component" value="Chromosome"/>
</dbReference>
<keyword evidence="1" id="KW-0472">Membrane</keyword>
<evidence type="ECO:0000313" key="2">
    <source>
        <dbReference type="EMBL" id="WEA19106.1"/>
    </source>
</evidence>
<gene>
    <name evidence="2" type="ORF">PWA60_17620</name>
</gene>
<dbReference type="RefSeq" id="WP_024086945.1">
    <property type="nucleotide sequence ID" value="NZ_CP118677.1"/>
</dbReference>
<keyword evidence="1" id="KW-1133">Transmembrane helix</keyword>
<evidence type="ECO:0000256" key="1">
    <source>
        <dbReference type="SAM" id="Phobius"/>
    </source>
</evidence>
<protein>
    <submittedName>
        <fullName evidence="2">Uncharacterized protein</fullName>
    </submittedName>
</protein>
<dbReference type="EMBL" id="CP118677">
    <property type="protein sequence ID" value="WEA19106.1"/>
    <property type="molecule type" value="Genomic_DNA"/>
</dbReference>
<evidence type="ECO:0000313" key="3">
    <source>
        <dbReference type="Proteomes" id="UP001217631"/>
    </source>
</evidence>
<reference evidence="2" key="1">
    <citation type="submission" date="2023-02" db="EMBL/GenBank/DDBJ databases">
        <title>tmexCD-toprJ-like cluster.</title>
        <authorList>
            <person name="Gao X."/>
            <person name="Wang C."/>
            <person name="Liu J."/>
        </authorList>
    </citation>
    <scope>NUCLEOTIDE SEQUENCE</scope>
    <source>
        <strain evidence="2">GDW21C697WI</strain>
    </source>
</reference>
<organism evidence="2 3">
    <name type="scientific">Pseudomonas juntendi</name>
    <dbReference type="NCBI Taxonomy" id="2666183"/>
    <lineage>
        <taxon>Bacteria</taxon>
        <taxon>Pseudomonadati</taxon>
        <taxon>Pseudomonadota</taxon>
        <taxon>Gammaproteobacteria</taxon>
        <taxon>Pseudomonadales</taxon>
        <taxon>Pseudomonadaceae</taxon>
        <taxon>Pseudomonas</taxon>
    </lineage>
</organism>
<keyword evidence="1" id="KW-0812">Transmembrane</keyword>